<dbReference type="RefSeq" id="XP_031864254.1">
    <property type="nucleotide sequence ID" value="XM_032001364.1"/>
</dbReference>
<protein>
    <submittedName>
        <fullName evidence="1">Uncharacterized protein</fullName>
    </submittedName>
</protein>
<reference evidence="1" key="2">
    <citation type="submission" date="2024-01" db="EMBL/GenBank/DDBJ databases">
        <title>Comparative genomics of Cryptococcus and Kwoniella reveals pathogenesis evolution and contrasting modes of karyotype evolution via chromosome fusion or intercentromeric recombination.</title>
        <authorList>
            <person name="Coelho M.A."/>
            <person name="David-Palma M."/>
            <person name="Shea T."/>
            <person name="Bowers K."/>
            <person name="McGinley-Smith S."/>
            <person name="Mohammad A.W."/>
            <person name="Gnirke A."/>
            <person name="Yurkov A.M."/>
            <person name="Nowrousian M."/>
            <person name="Sun S."/>
            <person name="Cuomo C.A."/>
            <person name="Heitman J."/>
        </authorList>
    </citation>
    <scope>NUCLEOTIDE SEQUENCE</scope>
    <source>
        <strain evidence="1">CBS 12478</strain>
    </source>
</reference>
<keyword evidence="2" id="KW-1185">Reference proteome</keyword>
<evidence type="ECO:0000313" key="1">
    <source>
        <dbReference type="EMBL" id="WWD18526.1"/>
    </source>
</evidence>
<organism evidence="1 2">
    <name type="scientific">Kwoniella shandongensis</name>
    <dbReference type="NCBI Taxonomy" id="1734106"/>
    <lineage>
        <taxon>Eukaryota</taxon>
        <taxon>Fungi</taxon>
        <taxon>Dikarya</taxon>
        <taxon>Basidiomycota</taxon>
        <taxon>Agaricomycotina</taxon>
        <taxon>Tremellomycetes</taxon>
        <taxon>Tremellales</taxon>
        <taxon>Cryptococcaceae</taxon>
        <taxon>Kwoniella</taxon>
    </lineage>
</organism>
<dbReference type="AlphaFoldDB" id="A0A5M6C855"/>
<dbReference type="OrthoDB" id="2559053at2759"/>
<gene>
    <name evidence="1" type="ORF">CI109_102979</name>
</gene>
<reference evidence="1" key="1">
    <citation type="submission" date="2017-08" db="EMBL/GenBank/DDBJ databases">
        <authorList>
            <person name="Cuomo C."/>
            <person name="Billmyre B."/>
            <person name="Heitman J."/>
        </authorList>
    </citation>
    <scope>NUCLEOTIDE SEQUENCE</scope>
    <source>
        <strain evidence="1">CBS 12478</strain>
    </source>
</reference>
<evidence type="ECO:0000313" key="2">
    <source>
        <dbReference type="Proteomes" id="UP000322225"/>
    </source>
</evidence>
<sequence>MQYRIHFIEATRDHERDQPEFETTIEVDAHTPFTEAFSKVHQQFHPGDDTLHKYTFLISAPDCPPIAIKGKLTPADFPKFSSNWKIIAVPQA</sequence>
<dbReference type="KEGG" id="ksn:43585468"/>
<dbReference type="Proteomes" id="UP000322225">
    <property type="component" value="Chromosome 5"/>
</dbReference>
<accession>A0A5M6C855</accession>
<dbReference type="GeneID" id="43585468"/>
<dbReference type="EMBL" id="CP144055">
    <property type="protein sequence ID" value="WWD18526.1"/>
    <property type="molecule type" value="Genomic_DNA"/>
</dbReference>
<proteinExistence type="predicted"/>
<name>A0A5M6C855_9TREE</name>